<gene>
    <name evidence="2" type="ORF">S01H1_12611</name>
</gene>
<organism evidence="2">
    <name type="scientific">marine sediment metagenome</name>
    <dbReference type="NCBI Taxonomy" id="412755"/>
    <lineage>
        <taxon>unclassified sequences</taxon>
        <taxon>metagenomes</taxon>
        <taxon>ecological metagenomes</taxon>
    </lineage>
</organism>
<evidence type="ECO:0000256" key="1">
    <source>
        <dbReference type="SAM" id="MobiDB-lite"/>
    </source>
</evidence>
<dbReference type="EMBL" id="BARS01006482">
    <property type="protein sequence ID" value="GAF69255.1"/>
    <property type="molecule type" value="Genomic_DNA"/>
</dbReference>
<feature type="region of interest" description="Disordered" evidence="1">
    <location>
        <begin position="1"/>
        <end position="32"/>
    </location>
</feature>
<proteinExistence type="predicted"/>
<protein>
    <submittedName>
        <fullName evidence="2">Uncharacterized protein</fullName>
    </submittedName>
</protein>
<comment type="caution">
    <text evidence="2">The sequence shown here is derived from an EMBL/GenBank/DDBJ whole genome shotgun (WGS) entry which is preliminary data.</text>
</comment>
<evidence type="ECO:0000313" key="2">
    <source>
        <dbReference type="EMBL" id="GAF69255.1"/>
    </source>
</evidence>
<accession>X0SZL6</accession>
<reference evidence="2" key="1">
    <citation type="journal article" date="2014" name="Front. Microbiol.">
        <title>High frequency of phylogenetically diverse reductive dehalogenase-homologous genes in deep subseafloor sedimentary metagenomes.</title>
        <authorList>
            <person name="Kawai M."/>
            <person name="Futagami T."/>
            <person name="Toyoda A."/>
            <person name="Takaki Y."/>
            <person name="Nishi S."/>
            <person name="Hori S."/>
            <person name="Arai W."/>
            <person name="Tsubouchi T."/>
            <person name="Morono Y."/>
            <person name="Uchiyama I."/>
            <person name="Ito T."/>
            <person name="Fujiyama A."/>
            <person name="Inagaki F."/>
            <person name="Takami H."/>
        </authorList>
    </citation>
    <scope>NUCLEOTIDE SEQUENCE</scope>
    <source>
        <strain evidence="2">Expedition CK06-06</strain>
    </source>
</reference>
<dbReference type="AlphaFoldDB" id="X0SZL6"/>
<sequence>MSNSRKQHSRSSGRKTRRSPRSKGRGSGRNRSRRRRWLLLPLGLGIAAVALYVLVSMGAGGPVASGPPPLDDIGDASRVRLERVLLDAERGEERAR</sequence>
<name>X0SZL6_9ZZZZ</name>